<dbReference type="PANTHER" id="PTHR35344:SF4">
    <property type="entry name" value="GAS VESICLE PROTEIN A1"/>
    <property type="match status" value="1"/>
</dbReference>
<dbReference type="GO" id="GO:0012506">
    <property type="term" value="C:vesicle membrane"/>
    <property type="evidence" value="ECO:0007669"/>
    <property type="project" value="InterPro"/>
</dbReference>
<comment type="subcellular location">
    <subcellularLocation>
        <location evidence="2">Gas vesicle</location>
    </subcellularLocation>
</comment>
<dbReference type="PANTHER" id="PTHR35344">
    <property type="entry name" value="GAS VESICLE STRUCTURAL PROTEIN 2-RELATED"/>
    <property type="match status" value="1"/>
</dbReference>
<organism evidence="4 5">
    <name type="scientific">Spartinivicinus marinus</name>
    <dbReference type="NCBI Taxonomy" id="2994442"/>
    <lineage>
        <taxon>Bacteria</taxon>
        <taxon>Pseudomonadati</taxon>
        <taxon>Pseudomonadota</taxon>
        <taxon>Gammaproteobacteria</taxon>
        <taxon>Oceanospirillales</taxon>
        <taxon>Zooshikellaceae</taxon>
        <taxon>Spartinivicinus</taxon>
    </lineage>
</organism>
<dbReference type="Proteomes" id="UP000569732">
    <property type="component" value="Unassembled WGS sequence"/>
</dbReference>
<comment type="similarity">
    <text evidence="3">Belongs to the gas vesicle GvpA family.</text>
</comment>
<evidence type="ECO:0000256" key="3">
    <source>
        <dbReference type="ARBA" id="ARBA00035646"/>
    </source>
</evidence>
<evidence type="ECO:0000313" key="4">
    <source>
        <dbReference type="EMBL" id="NYZ65503.1"/>
    </source>
</evidence>
<gene>
    <name evidence="4" type="ORF">H0A36_05730</name>
</gene>
<dbReference type="InterPro" id="IPR050530">
    <property type="entry name" value="GvpA"/>
</dbReference>
<proteinExistence type="inferred from homology"/>
<accession>A0A853HW76</accession>
<reference evidence="4 5" key="1">
    <citation type="submission" date="2020-07" db="EMBL/GenBank/DDBJ databases">
        <title>Endozoicomonas sp. nov., isolated from sediment.</title>
        <authorList>
            <person name="Gu T."/>
        </authorList>
    </citation>
    <scope>NUCLEOTIDE SEQUENCE [LARGE SCALE GENOMIC DNA]</scope>
    <source>
        <strain evidence="4 5">SM1973</strain>
    </source>
</reference>
<keyword evidence="1" id="KW-0304">Gas vesicle</keyword>
<dbReference type="GO" id="GO:0031411">
    <property type="term" value="C:gas vesicle"/>
    <property type="evidence" value="ECO:0007669"/>
    <property type="project" value="UniProtKB-SubCell"/>
</dbReference>
<dbReference type="RefSeq" id="WP_180567531.1">
    <property type="nucleotide sequence ID" value="NZ_JACCKB010000005.1"/>
</dbReference>
<evidence type="ECO:0000313" key="5">
    <source>
        <dbReference type="Proteomes" id="UP000569732"/>
    </source>
</evidence>
<protein>
    <submittedName>
        <fullName evidence="4">Gas vesicle protein</fullName>
    </submittedName>
</protein>
<evidence type="ECO:0000256" key="1">
    <source>
        <dbReference type="ARBA" id="ARBA00022987"/>
    </source>
</evidence>
<name>A0A853HW76_9GAMM</name>
<dbReference type="AlphaFoldDB" id="A0A853HW76"/>
<keyword evidence="5" id="KW-1185">Reference proteome</keyword>
<dbReference type="InterPro" id="IPR000638">
    <property type="entry name" value="Gas-vesicle_GvpA-like"/>
</dbReference>
<dbReference type="GO" id="GO:0005198">
    <property type="term" value="F:structural molecule activity"/>
    <property type="evidence" value="ECO:0007669"/>
    <property type="project" value="InterPro"/>
</dbReference>
<evidence type="ECO:0000256" key="2">
    <source>
        <dbReference type="ARBA" id="ARBA00035108"/>
    </source>
</evidence>
<sequence length="80" mass="8727">MTIDNLLEQEEGQTPLLIEDAERLTLCETLDRVLNKGAVVVGEVTLSVANIDLIHVSLQLVLSSIETAMKHQIGRGSTNE</sequence>
<comment type="caution">
    <text evidence="4">The sequence shown here is derived from an EMBL/GenBank/DDBJ whole genome shotgun (WGS) entry which is preliminary data.</text>
</comment>
<dbReference type="Pfam" id="PF00741">
    <property type="entry name" value="Gas_vesicle"/>
    <property type="match status" value="1"/>
</dbReference>
<dbReference type="EMBL" id="JACCKB010000005">
    <property type="protein sequence ID" value="NYZ65503.1"/>
    <property type="molecule type" value="Genomic_DNA"/>
</dbReference>